<dbReference type="Pfam" id="PF00578">
    <property type="entry name" value="AhpC-TSA"/>
    <property type="match status" value="1"/>
</dbReference>
<dbReference type="Proteomes" id="UP000603904">
    <property type="component" value="Unassembled WGS sequence"/>
</dbReference>
<comment type="caution">
    <text evidence="2">The sequence shown here is derived from an EMBL/GenBank/DDBJ whole genome shotgun (WGS) entry which is preliminary data.</text>
</comment>
<reference evidence="2 3" key="1">
    <citation type="submission" date="2021-01" db="EMBL/GenBank/DDBJ databases">
        <title>Whole genome shotgun sequence of Microbispora corallina NBRC 16416.</title>
        <authorList>
            <person name="Komaki H."/>
            <person name="Tamura T."/>
        </authorList>
    </citation>
    <scope>NUCLEOTIDE SEQUENCE [LARGE SCALE GENOMIC DNA]</scope>
    <source>
        <strain evidence="2 3">NBRC 16416</strain>
    </source>
</reference>
<organism evidence="2 3">
    <name type="scientific">Microbispora corallina</name>
    <dbReference type="NCBI Taxonomy" id="83302"/>
    <lineage>
        <taxon>Bacteria</taxon>
        <taxon>Bacillati</taxon>
        <taxon>Actinomycetota</taxon>
        <taxon>Actinomycetes</taxon>
        <taxon>Streptosporangiales</taxon>
        <taxon>Streptosporangiaceae</taxon>
        <taxon>Microbispora</taxon>
    </lineage>
</organism>
<dbReference type="EMBL" id="BOOC01000020">
    <property type="protein sequence ID" value="GIH41195.1"/>
    <property type="molecule type" value="Genomic_DNA"/>
</dbReference>
<dbReference type="Gene3D" id="3.40.30.10">
    <property type="entry name" value="Glutaredoxin"/>
    <property type="match status" value="1"/>
</dbReference>
<dbReference type="RefSeq" id="WP_204058557.1">
    <property type="nucleotide sequence ID" value="NZ_BAAAGP010000012.1"/>
</dbReference>
<keyword evidence="3" id="KW-1185">Reference proteome</keyword>
<dbReference type="PROSITE" id="PS51352">
    <property type="entry name" value="THIOREDOXIN_2"/>
    <property type="match status" value="1"/>
</dbReference>
<feature type="domain" description="Thioredoxin" evidence="1">
    <location>
        <begin position="47"/>
        <end position="185"/>
    </location>
</feature>
<dbReference type="InterPro" id="IPR050553">
    <property type="entry name" value="Thioredoxin_ResA/DsbE_sf"/>
</dbReference>
<gene>
    <name evidence="2" type="ORF">Mco01_41950</name>
</gene>
<evidence type="ECO:0000259" key="1">
    <source>
        <dbReference type="PROSITE" id="PS51352"/>
    </source>
</evidence>
<sequence>MAVLVAAVILLGGLVLVNLLLTGAVIRKLRTLSKESSAGRVPRSFGLAVGAEVPAFSAVTVTDTKVTADDFAGERTFVGFFSTDCPHCLPKAPAFVATARAAASDGMRVLAVVVEGEQESAGLLAALTDEVSVVLESEGGAMADAFAIAAFPSFFLVGPDGTVEASGLKPELPVPPAVPAPARSA</sequence>
<dbReference type="SUPFAM" id="SSF52833">
    <property type="entry name" value="Thioredoxin-like"/>
    <property type="match status" value="1"/>
</dbReference>
<dbReference type="PANTHER" id="PTHR42852">
    <property type="entry name" value="THIOL:DISULFIDE INTERCHANGE PROTEIN DSBE"/>
    <property type="match status" value="1"/>
</dbReference>
<proteinExistence type="predicted"/>
<evidence type="ECO:0000313" key="2">
    <source>
        <dbReference type="EMBL" id="GIH41195.1"/>
    </source>
</evidence>
<protein>
    <recommendedName>
        <fullName evidence="1">Thioredoxin domain-containing protein</fullName>
    </recommendedName>
</protein>
<evidence type="ECO:0000313" key="3">
    <source>
        <dbReference type="Proteomes" id="UP000603904"/>
    </source>
</evidence>
<dbReference type="InterPro" id="IPR036249">
    <property type="entry name" value="Thioredoxin-like_sf"/>
</dbReference>
<dbReference type="InterPro" id="IPR013766">
    <property type="entry name" value="Thioredoxin_domain"/>
</dbReference>
<dbReference type="InterPro" id="IPR000866">
    <property type="entry name" value="AhpC/TSA"/>
</dbReference>
<name>A0ABQ4G2E4_9ACTN</name>
<accession>A0ABQ4G2E4</accession>